<dbReference type="AlphaFoldDB" id="A0A5B9W028"/>
<dbReference type="EMBL" id="CP042997">
    <property type="protein sequence ID" value="QEH33873.1"/>
    <property type="molecule type" value="Genomic_DNA"/>
</dbReference>
<sequence>MFDASDDPNAASQYRRAYGEAARLIEIARFDHCFGRDFAAGIGGRVEAIAAEVTRRMGASAKADLVGLAVRDASAGRPPRW</sequence>
<accession>A0A5B9W028</accession>
<dbReference type="OrthoDB" id="9880136at2"/>
<evidence type="ECO:0000313" key="2">
    <source>
        <dbReference type="Proteomes" id="UP000324233"/>
    </source>
</evidence>
<dbReference type="KEGG" id="agv:OJF2_24050"/>
<gene>
    <name evidence="1" type="ORF">OJF2_24050</name>
</gene>
<evidence type="ECO:0000313" key="1">
    <source>
        <dbReference type="EMBL" id="QEH33873.1"/>
    </source>
</evidence>
<reference evidence="1 2" key="1">
    <citation type="submission" date="2019-08" db="EMBL/GenBank/DDBJ databases">
        <title>Deep-cultivation of Planctomycetes and their phenomic and genomic characterization uncovers novel biology.</title>
        <authorList>
            <person name="Wiegand S."/>
            <person name="Jogler M."/>
            <person name="Boedeker C."/>
            <person name="Pinto D."/>
            <person name="Vollmers J."/>
            <person name="Rivas-Marin E."/>
            <person name="Kohn T."/>
            <person name="Peeters S.H."/>
            <person name="Heuer A."/>
            <person name="Rast P."/>
            <person name="Oberbeckmann S."/>
            <person name="Bunk B."/>
            <person name="Jeske O."/>
            <person name="Meyerdierks A."/>
            <person name="Storesund J.E."/>
            <person name="Kallscheuer N."/>
            <person name="Luecker S."/>
            <person name="Lage O.M."/>
            <person name="Pohl T."/>
            <person name="Merkel B.J."/>
            <person name="Hornburger P."/>
            <person name="Mueller R.-W."/>
            <person name="Bruemmer F."/>
            <person name="Labrenz M."/>
            <person name="Spormann A.M."/>
            <person name="Op den Camp H."/>
            <person name="Overmann J."/>
            <person name="Amann R."/>
            <person name="Jetten M.S.M."/>
            <person name="Mascher T."/>
            <person name="Medema M.H."/>
            <person name="Devos D.P."/>
            <person name="Kaster A.-K."/>
            <person name="Ovreas L."/>
            <person name="Rohde M."/>
            <person name="Galperin M.Y."/>
            <person name="Jogler C."/>
        </authorList>
    </citation>
    <scope>NUCLEOTIDE SEQUENCE [LARGE SCALE GENOMIC DNA]</scope>
    <source>
        <strain evidence="1 2">OJF2</strain>
    </source>
</reference>
<dbReference type="Proteomes" id="UP000324233">
    <property type="component" value="Chromosome"/>
</dbReference>
<protein>
    <submittedName>
        <fullName evidence="1">Uncharacterized protein</fullName>
    </submittedName>
</protein>
<dbReference type="RefSeq" id="WP_148593870.1">
    <property type="nucleotide sequence ID" value="NZ_CP042997.1"/>
</dbReference>
<organism evidence="1 2">
    <name type="scientific">Aquisphaera giovannonii</name>
    <dbReference type="NCBI Taxonomy" id="406548"/>
    <lineage>
        <taxon>Bacteria</taxon>
        <taxon>Pseudomonadati</taxon>
        <taxon>Planctomycetota</taxon>
        <taxon>Planctomycetia</taxon>
        <taxon>Isosphaerales</taxon>
        <taxon>Isosphaeraceae</taxon>
        <taxon>Aquisphaera</taxon>
    </lineage>
</organism>
<keyword evidence="2" id="KW-1185">Reference proteome</keyword>
<name>A0A5B9W028_9BACT</name>
<proteinExistence type="predicted"/>